<protein>
    <submittedName>
        <fullName evidence="1">Uncharacterized protein</fullName>
    </submittedName>
</protein>
<name>A0A0Q9XAD8_DROMO</name>
<proteinExistence type="predicted"/>
<evidence type="ECO:0000313" key="1">
    <source>
        <dbReference type="EMBL" id="KRG05478.1"/>
    </source>
</evidence>
<dbReference type="Proteomes" id="UP000009192">
    <property type="component" value="Unassembled WGS sequence"/>
</dbReference>
<sequence length="89" mass="10127">MREREGGSEGGFLLCQRMHHVTTSGSCMRRGMFEDQHGMWNVMHAIYTCVNDTALAQIEYTYVVKVSTDMVPDLSINRLNNTCQQDPRG</sequence>
<organism evidence="1 2">
    <name type="scientific">Drosophila mojavensis</name>
    <name type="common">Fruit fly</name>
    <dbReference type="NCBI Taxonomy" id="7230"/>
    <lineage>
        <taxon>Eukaryota</taxon>
        <taxon>Metazoa</taxon>
        <taxon>Ecdysozoa</taxon>
        <taxon>Arthropoda</taxon>
        <taxon>Hexapoda</taxon>
        <taxon>Insecta</taxon>
        <taxon>Pterygota</taxon>
        <taxon>Neoptera</taxon>
        <taxon>Endopterygota</taxon>
        <taxon>Diptera</taxon>
        <taxon>Brachycera</taxon>
        <taxon>Muscomorpha</taxon>
        <taxon>Ephydroidea</taxon>
        <taxon>Drosophilidae</taxon>
        <taxon>Drosophila</taxon>
    </lineage>
</organism>
<dbReference type="EMBL" id="CH933808">
    <property type="protein sequence ID" value="KRG05478.1"/>
    <property type="molecule type" value="Genomic_DNA"/>
</dbReference>
<dbReference type="AlphaFoldDB" id="A0A0Q9XAD8"/>
<keyword evidence="2" id="KW-1185">Reference proteome</keyword>
<dbReference type="KEGG" id="dmo:Dmoj_GI26695"/>
<dbReference type="InParanoid" id="A0A0Q9XAD8"/>
<reference evidence="1 2" key="1">
    <citation type="journal article" date="2007" name="Nature">
        <title>Evolution of genes and genomes on the Drosophila phylogeny.</title>
        <authorList>
            <consortium name="Drosophila 12 Genomes Consortium"/>
            <person name="Clark A.G."/>
            <person name="Eisen M.B."/>
            <person name="Smith D.R."/>
            <person name="Bergman C.M."/>
            <person name="Oliver B."/>
            <person name="Markow T.A."/>
            <person name="Kaufman T.C."/>
            <person name="Kellis M."/>
            <person name="Gelbart W."/>
            <person name="Iyer V.N."/>
            <person name="Pollard D.A."/>
            <person name="Sackton T.B."/>
            <person name="Larracuente A.M."/>
            <person name="Singh N.D."/>
            <person name="Abad J.P."/>
            <person name="Abt D.N."/>
            <person name="Adryan B."/>
            <person name="Aguade M."/>
            <person name="Akashi H."/>
            <person name="Anderson W.W."/>
            <person name="Aquadro C.F."/>
            <person name="Ardell D.H."/>
            <person name="Arguello R."/>
            <person name="Artieri C.G."/>
            <person name="Barbash D.A."/>
            <person name="Barker D."/>
            <person name="Barsanti P."/>
            <person name="Batterham P."/>
            <person name="Batzoglou S."/>
            <person name="Begun D."/>
            <person name="Bhutkar A."/>
            <person name="Blanco E."/>
            <person name="Bosak S.A."/>
            <person name="Bradley R.K."/>
            <person name="Brand A.D."/>
            <person name="Brent M.R."/>
            <person name="Brooks A.N."/>
            <person name="Brown R.H."/>
            <person name="Butlin R.K."/>
            <person name="Caggese C."/>
            <person name="Calvi B.R."/>
            <person name="Bernardo de Carvalho A."/>
            <person name="Caspi A."/>
            <person name="Castrezana S."/>
            <person name="Celniker S.E."/>
            <person name="Chang J.L."/>
            <person name="Chapple C."/>
            <person name="Chatterji S."/>
            <person name="Chinwalla A."/>
            <person name="Civetta A."/>
            <person name="Clifton S.W."/>
            <person name="Comeron J.M."/>
            <person name="Costello J.C."/>
            <person name="Coyne J.A."/>
            <person name="Daub J."/>
            <person name="David R.G."/>
            <person name="Delcher A.L."/>
            <person name="Delehaunty K."/>
            <person name="Do C.B."/>
            <person name="Ebling H."/>
            <person name="Edwards K."/>
            <person name="Eickbush T."/>
            <person name="Evans J.D."/>
            <person name="Filipski A."/>
            <person name="Findeiss S."/>
            <person name="Freyhult E."/>
            <person name="Fulton L."/>
            <person name="Fulton R."/>
            <person name="Garcia A.C."/>
            <person name="Gardiner A."/>
            <person name="Garfield D.A."/>
            <person name="Garvin B.E."/>
            <person name="Gibson G."/>
            <person name="Gilbert D."/>
            <person name="Gnerre S."/>
            <person name="Godfrey J."/>
            <person name="Good R."/>
            <person name="Gotea V."/>
            <person name="Gravely B."/>
            <person name="Greenberg A.J."/>
            <person name="Griffiths-Jones S."/>
            <person name="Gross S."/>
            <person name="Guigo R."/>
            <person name="Gustafson E.A."/>
            <person name="Haerty W."/>
            <person name="Hahn M.W."/>
            <person name="Halligan D.L."/>
            <person name="Halpern A.L."/>
            <person name="Halter G.M."/>
            <person name="Han M.V."/>
            <person name="Heger A."/>
            <person name="Hillier L."/>
            <person name="Hinrichs A.S."/>
            <person name="Holmes I."/>
            <person name="Hoskins R.A."/>
            <person name="Hubisz M.J."/>
            <person name="Hultmark D."/>
            <person name="Huntley M.A."/>
            <person name="Jaffe D.B."/>
            <person name="Jagadeeshan S."/>
            <person name="Jeck W.R."/>
            <person name="Johnson J."/>
            <person name="Jones C.D."/>
            <person name="Jordan W.C."/>
            <person name="Karpen G.H."/>
            <person name="Kataoka E."/>
            <person name="Keightley P.D."/>
            <person name="Kheradpour P."/>
            <person name="Kirkness E.F."/>
            <person name="Koerich L.B."/>
            <person name="Kristiansen K."/>
            <person name="Kudrna D."/>
            <person name="Kulathinal R.J."/>
            <person name="Kumar S."/>
            <person name="Kwok R."/>
            <person name="Lander E."/>
            <person name="Langley C.H."/>
            <person name="Lapoint R."/>
            <person name="Lazzaro B.P."/>
            <person name="Lee S.J."/>
            <person name="Levesque L."/>
            <person name="Li R."/>
            <person name="Lin C.F."/>
            <person name="Lin M.F."/>
            <person name="Lindblad-Toh K."/>
            <person name="Llopart A."/>
            <person name="Long M."/>
            <person name="Low L."/>
            <person name="Lozovsky E."/>
            <person name="Lu J."/>
            <person name="Luo M."/>
            <person name="Machado C.A."/>
            <person name="Makalowski W."/>
            <person name="Marzo M."/>
            <person name="Matsuda M."/>
            <person name="Matzkin L."/>
            <person name="McAllister B."/>
            <person name="McBride C.S."/>
            <person name="McKernan B."/>
            <person name="McKernan K."/>
            <person name="Mendez-Lago M."/>
            <person name="Minx P."/>
            <person name="Mollenhauer M.U."/>
            <person name="Montooth K."/>
            <person name="Mount S.M."/>
            <person name="Mu X."/>
            <person name="Myers E."/>
            <person name="Negre B."/>
            <person name="Newfeld S."/>
            <person name="Nielsen R."/>
            <person name="Noor M.A."/>
            <person name="O'Grady P."/>
            <person name="Pachter L."/>
            <person name="Papaceit M."/>
            <person name="Parisi M.J."/>
            <person name="Parisi M."/>
            <person name="Parts L."/>
            <person name="Pedersen J.S."/>
            <person name="Pesole G."/>
            <person name="Phillippy A.M."/>
            <person name="Ponting C.P."/>
            <person name="Pop M."/>
            <person name="Porcelli D."/>
            <person name="Powell J.R."/>
            <person name="Prohaska S."/>
            <person name="Pruitt K."/>
            <person name="Puig M."/>
            <person name="Quesneville H."/>
            <person name="Ram K.R."/>
            <person name="Rand D."/>
            <person name="Rasmussen M.D."/>
            <person name="Reed L.K."/>
            <person name="Reenan R."/>
            <person name="Reily A."/>
            <person name="Remington K.A."/>
            <person name="Rieger T.T."/>
            <person name="Ritchie M.G."/>
            <person name="Robin C."/>
            <person name="Rogers Y.H."/>
            <person name="Rohde C."/>
            <person name="Rozas J."/>
            <person name="Rubenfield M.J."/>
            <person name="Ruiz A."/>
            <person name="Russo S."/>
            <person name="Salzberg S.L."/>
            <person name="Sanchez-Gracia A."/>
            <person name="Saranga D.J."/>
            <person name="Sato H."/>
            <person name="Schaeffer S.W."/>
            <person name="Schatz M.C."/>
            <person name="Schlenke T."/>
            <person name="Schwartz R."/>
            <person name="Segarra C."/>
            <person name="Singh R.S."/>
            <person name="Sirot L."/>
            <person name="Sirota M."/>
            <person name="Sisneros N.B."/>
            <person name="Smith C.D."/>
            <person name="Smith T.F."/>
            <person name="Spieth J."/>
            <person name="Stage D.E."/>
            <person name="Stark A."/>
            <person name="Stephan W."/>
            <person name="Strausberg R.L."/>
            <person name="Strempel S."/>
            <person name="Sturgill D."/>
            <person name="Sutton G."/>
            <person name="Sutton G.G."/>
            <person name="Tao W."/>
            <person name="Teichmann S."/>
            <person name="Tobari Y.N."/>
            <person name="Tomimura Y."/>
            <person name="Tsolas J.M."/>
            <person name="Valente V.L."/>
            <person name="Venter E."/>
            <person name="Venter J.C."/>
            <person name="Vicario S."/>
            <person name="Vieira F.G."/>
            <person name="Vilella A.J."/>
            <person name="Villasante A."/>
            <person name="Walenz B."/>
            <person name="Wang J."/>
            <person name="Wasserman M."/>
            <person name="Watts T."/>
            <person name="Wilson D."/>
            <person name="Wilson R.K."/>
            <person name="Wing R.A."/>
            <person name="Wolfner M.F."/>
            <person name="Wong A."/>
            <person name="Wong G.K."/>
            <person name="Wu C.I."/>
            <person name="Wu G."/>
            <person name="Yamamoto D."/>
            <person name="Yang H.P."/>
            <person name="Yang S.P."/>
            <person name="Yorke J.A."/>
            <person name="Yoshida K."/>
            <person name="Zdobnov E."/>
            <person name="Zhang P."/>
            <person name="Zhang Y."/>
            <person name="Zimin A.V."/>
            <person name="Baldwin J."/>
            <person name="Abdouelleil A."/>
            <person name="Abdulkadir J."/>
            <person name="Abebe A."/>
            <person name="Abera B."/>
            <person name="Abreu J."/>
            <person name="Acer S.C."/>
            <person name="Aftuck L."/>
            <person name="Alexander A."/>
            <person name="An P."/>
            <person name="Anderson E."/>
            <person name="Anderson S."/>
            <person name="Arachi H."/>
            <person name="Azer M."/>
            <person name="Bachantsang P."/>
            <person name="Barry A."/>
            <person name="Bayul T."/>
            <person name="Berlin A."/>
            <person name="Bessette D."/>
            <person name="Bloom T."/>
            <person name="Blye J."/>
            <person name="Boguslavskiy L."/>
            <person name="Bonnet C."/>
            <person name="Boukhgalter B."/>
            <person name="Bourzgui I."/>
            <person name="Brown A."/>
            <person name="Cahill P."/>
            <person name="Channer S."/>
            <person name="Cheshatsang Y."/>
            <person name="Chuda L."/>
            <person name="Citroen M."/>
            <person name="Collymore A."/>
            <person name="Cooke P."/>
            <person name="Costello M."/>
            <person name="D'Aco K."/>
            <person name="Daza R."/>
            <person name="De Haan G."/>
            <person name="DeGray S."/>
            <person name="DeMaso C."/>
            <person name="Dhargay N."/>
            <person name="Dooley K."/>
            <person name="Dooley E."/>
            <person name="Doricent M."/>
            <person name="Dorje P."/>
            <person name="Dorjee K."/>
            <person name="Dupes A."/>
            <person name="Elong R."/>
            <person name="Falk J."/>
            <person name="Farina A."/>
            <person name="Faro S."/>
            <person name="Ferguson D."/>
            <person name="Fisher S."/>
            <person name="Foley C.D."/>
            <person name="Franke A."/>
            <person name="Friedrich D."/>
            <person name="Gadbois L."/>
            <person name="Gearin G."/>
            <person name="Gearin C.R."/>
            <person name="Giannoukos G."/>
            <person name="Goode T."/>
            <person name="Graham J."/>
            <person name="Grandbois E."/>
            <person name="Grewal S."/>
            <person name="Gyaltsen K."/>
            <person name="Hafez N."/>
            <person name="Hagos B."/>
            <person name="Hall J."/>
            <person name="Henson C."/>
            <person name="Hollinger A."/>
            <person name="Honan T."/>
            <person name="Huard M.D."/>
            <person name="Hughes L."/>
            <person name="Hurhula B."/>
            <person name="Husby M.E."/>
            <person name="Kamat A."/>
            <person name="Kanga B."/>
            <person name="Kashin S."/>
            <person name="Khazanovich D."/>
            <person name="Kisner P."/>
            <person name="Lance K."/>
            <person name="Lara M."/>
            <person name="Lee W."/>
            <person name="Lennon N."/>
            <person name="Letendre F."/>
            <person name="LeVine R."/>
            <person name="Lipovsky A."/>
            <person name="Liu X."/>
            <person name="Liu J."/>
            <person name="Liu S."/>
            <person name="Lokyitsang T."/>
            <person name="Lokyitsang Y."/>
            <person name="Lubonja R."/>
            <person name="Lui A."/>
            <person name="MacDonald P."/>
            <person name="Magnisalis V."/>
            <person name="Maru K."/>
            <person name="Matthews C."/>
            <person name="McCusker W."/>
            <person name="McDonough S."/>
            <person name="Mehta T."/>
            <person name="Meldrim J."/>
            <person name="Meneus L."/>
            <person name="Mihai O."/>
            <person name="Mihalev A."/>
            <person name="Mihova T."/>
            <person name="Mittelman R."/>
            <person name="Mlenga V."/>
            <person name="Montmayeur A."/>
            <person name="Mulrain L."/>
            <person name="Navidi A."/>
            <person name="Naylor J."/>
            <person name="Negash T."/>
            <person name="Nguyen T."/>
            <person name="Nguyen N."/>
            <person name="Nicol R."/>
            <person name="Norbu C."/>
            <person name="Norbu N."/>
            <person name="Novod N."/>
            <person name="O'Neill B."/>
            <person name="Osman S."/>
            <person name="Markiewicz E."/>
            <person name="Oyono O.L."/>
            <person name="Patti C."/>
            <person name="Phunkhang P."/>
            <person name="Pierre F."/>
            <person name="Priest M."/>
            <person name="Raghuraman S."/>
            <person name="Rege F."/>
            <person name="Reyes R."/>
            <person name="Rise C."/>
            <person name="Rogov P."/>
            <person name="Ross K."/>
            <person name="Ryan E."/>
            <person name="Settipalli S."/>
            <person name="Shea T."/>
            <person name="Sherpa N."/>
            <person name="Shi L."/>
            <person name="Shih D."/>
            <person name="Sparrow T."/>
            <person name="Spaulding J."/>
            <person name="Stalker J."/>
            <person name="Stange-Thomann N."/>
            <person name="Stavropoulos S."/>
            <person name="Stone C."/>
            <person name="Strader C."/>
            <person name="Tesfaye S."/>
            <person name="Thomson T."/>
            <person name="Thoulutsang Y."/>
            <person name="Thoulutsang D."/>
            <person name="Topham K."/>
            <person name="Topping I."/>
            <person name="Tsamla T."/>
            <person name="Vassiliev H."/>
            <person name="Vo A."/>
            <person name="Wangchuk T."/>
            <person name="Wangdi T."/>
            <person name="Weiand M."/>
            <person name="Wilkinson J."/>
            <person name="Wilson A."/>
            <person name="Yadav S."/>
            <person name="Young G."/>
            <person name="Yu Q."/>
            <person name="Zembek L."/>
            <person name="Zhong D."/>
            <person name="Zimmer A."/>
            <person name="Zwirko Z."/>
            <person name="Jaffe D.B."/>
            <person name="Alvarez P."/>
            <person name="Brockman W."/>
            <person name="Butler J."/>
            <person name="Chin C."/>
            <person name="Gnerre S."/>
            <person name="Grabherr M."/>
            <person name="Kleber M."/>
            <person name="Mauceli E."/>
            <person name="MacCallum I."/>
        </authorList>
    </citation>
    <scope>NUCLEOTIDE SEQUENCE [LARGE SCALE GENOMIC DNA]</scope>
    <source>
        <strain evidence="2">Tucson 15081-1352.22</strain>
    </source>
</reference>
<gene>
    <name evidence="1" type="primary">Dmoj\GI26695</name>
    <name evidence="1" type="ORF">Dmoj_GI26695</name>
</gene>
<accession>A0A0Q9XAD8</accession>
<evidence type="ECO:0000313" key="2">
    <source>
        <dbReference type="Proteomes" id="UP000009192"/>
    </source>
</evidence>